<organism evidence="3 4">
    <name type="scientific">Roseospira navarrensis</name>
    <dbReference type="NCBI Taxonomy" id="140058"/>
    <lineage>
        <taxon>Bacteria</taxon>
        <taxon>Pseudomonadati</taxon>
        <taxon>Pseudomonadota</taxon>
        <taxon>Alphaproteobacteria</taxon>
        <taxon>Rhodospirillales</taxon>
        <taxon>Rhodospirillaceae</taxon>
        <taxon>Roseospira</taxon>
    </lineage>
</organism>
<dbReference type="EMBL" id="WIVE01000018">
    <property type="protein sequence ID" value="MQX36403.1"/>
    <property type="molecule type" value="Genomic_DNA"/>
</dbReference>
<evidence type="ECO:0000259" key="2">
    <source>
        <dbReference type="Pfam" id="PF03551"/>
    </source>
</evidence>
<dbReference type="InterPro" id="IPR005149">
    <property type="entry name" value="Tscrpt_reg_PadR_N"/>
</dbReference>
<evidence type="ECO:0000313" key="3">
    <source>
        <dbReference type="EMBL" id="MQX36403.1"/>
    </source>
</evidence>
<dbReference type="Pfam" id="PF03551">
    <property type="entry name" value="PadR"/>
    <property type="match status" value="1"/>
</dbReference>
<dbReference type="AlphaFoldDB" id="A0A7X1ZD75"/>
<sequence>MPSRLPSSGPDGAAMPLDSKTLCLGALDAGFNTGYDIRKAFEEGPFRLYQSLSYGSIYPALNALLAEGLASCTEQVQDGRPDKKVYAITDAGRAALRAALTRYLKFDRLRSDFMFAIAFAHLLRHDQVSALLDDYAAGYRALADELGAESCDPPAGRRFLIDMGRDGCHAWARCIEAHRAALEEALRRDQDADAEPPPPRLAAIGGGG</sequence>
<feature type="domain" description="Transcription regulator PadR N-terminal" evidence="2">
    <location>
        <begin position="24"/>
        <end position="97"/>
    </location>
</feature>
<dbReference type="Proteomes" id="UP000434582">
    <property type="component" value="Unassembled WGS sequence"/>
</dbReference>
<proteinExistence type="predicted"/>
<protein>
    <submittedName>
        <fullName evidence="3">PadR family transcriptional regulator</fullName>
    </submittedName>
</protein>
<comment type="caution">
    <text evidence="3">The sequence shown here is derived from an EMBL/GenBank/DDBJ whole genome shotgun (WGS) entry which is preliminary data.</text>
</comment>
<name>A0A7X1ZD75_9PROT</name>
<reference evidence="3 4" key="1">
    <citation type="submission" date="2019-10" db="EMBL/GenBank/DDBJ databases">
        <title>Draft whole-genome sequence of the purple nonsulfur photosynthetic bacterium Roseospira navarrensis DSM 15114.</title>
        <authorList>
            <person name="Kyndt J.A."/>
            <person name="Meyer T.E."/>
        </authorList>
    </citation>
    <scope>NUCLEOTIDE SEQUENCE [LARGE SCALE GENOMIC DNA]</scope>
    <source>
        <strain evidence="3 4">DSM 15114</strain>
    </source>
</reference>
<gene>
    <name evidence="3" type="ORF">GHC57_07705</name>
</gene>
<dbReference type="SUPFAM" id="SSF46785">
    <property type="entry name" value="Winged helix' DNA-binding domain"/>
    <property type="match status" value="1"/>
</dbReference>
<dbReference type="Gene3D" id="1.10.10.10">
    <property type="entry name" value="Winged helix-like DNA-binding domain superfamily/Winged helix DNA-binding domain"/>
    <property type="match status" value="1"/>
</dbReference>
<dbReference type="PANTHER" id="PTHR43252:SF6">
    <property type="entry name" value="NEGATIVE TRANSCRIPTION REGULATOR PADR"/>
    <property type="match status" value="1"/>
</dbReference>
<dbReference type="OrthoDB" id="3186544at2"/>
<keyword evidence="4" id="KW-1185">Reference proteome</keyword>
<evidence type="ECO:0000313" key="4">
    <source>
        <dbReference type="Proteomes" id="UP000434582"/>
    </source>
</evidence>
<dbReference type="PANTHER" id="PTHR43252">
    <property type="entry name" value="TRANSCRIPTIONAL REGULATOR YQJI"/>
    <property type="match status" value="1"/>
</dbReference>
<accession>A0A7X1ZD75</accession>
<dbReference type="InterPro" id="IPR036388">
    <property type="entry name" value="WH-like_DNA-bd_sf"/>
</dbReference>
<evidence type="ECO:0000256" key="1">
    <source>
        <dbReference type="SAM" id="MobiDB-lite"/>
    </source>
</evidence>
<dbReference type="InterPro" id="IPR036390">
    <property type="entry name" value="WH_DNA-bd_sf"/>
</dbReference>
<feature type="region of interest" description="Disordered" evidence="1">
    <location>
        <begin position="187"/>
        <end position="208"/>
    </location>
</feature>